<keyword evidence="2" id="KW-0813">Transport</keyword>
<keyword evidence="3" id="KW-0547">Nucleotide-binding</keyword>
<dbReference type="CDD" id="cd10147">
    <property type="entry name" value="Wzt_C-like"/>
    <property type="match status" value="1"/>
</dbReference>
<dbReference type="Pfam" id="PF00005">
    <property type="entry name" value="ABC_tran"/>
    <property type="match status" value="1"/>
</dbReference>
<sequence>MSDIAIQAEKLSKRYTITPGSHRHDTLYHQLAETLKSPFRRDRREKEKDFWALQDISFEARKGEALGIIGHNGAGKSTLLKILSRITEPTSGRVRIYGRVGSLLEVGTGFHPELTGRENIFLNGAIIGMKREEIHRLFDAIVDFAEIEEFIDTPVKRYSSGMYVRLAFAVSAHLRPEILIIDEVLSVGDLQFQRKCTNYAEELQKSGSTILLVSHNMFSVKALCNRVLYLSHGKLLTDGSPEEVIPQFEKEGSSTSSSSSSEGDVSISITDVELFDESGKERAIFDFGERMRIRLHYTTPQVIHNPNFVVALIRSDDVACCNYSTALDGYSIPTLSGEGILEVITPPLKLVSEAYEVHVLVWDKDFQRPYCFQKGLRFHVRHHLFSTHFGVFHEDAEWSVPTGLLKINPGSSQEVCCHD</sequence>
<dbReference type="SMART" id="SM00382">
    <property type="entry name" value="AAA"/>
    <property type="match status" value="1"/>
</dbReference>
<accession>A0ABS5U5D2</accession>
<dbReference type="CDD" id="cd03220">
    <property type="entry name" value="ABC_KpsT_Wzt"/>
    <property type="match status" value="1"/>
</dbReference>
<reference evidence="6 7" key="1">
    <citation type="submission" date="2021-05" db="EMBL/GenBank/DDBJ databases">
        <title>The draft genome of Geobacter chapellei DSM 13688.</title>
        <authorList>
            <person name="Xu Z."/>
            <person name="Masuda Y."/>
            <person name="Itoh H."/>
            <person name="Senoo K."/>
        </authorList>
    </citation>
    <scope>NUCLEOTIDE SEQUENCE [LARGE SCALE GENOMIC DNA]</scope>
    <source>
        <strain evidence="6 7">DSM 13688</strain>
    </source>
</reference>
<comment type="similarity">
    <text evidence="1">Belongs to the ABC transporter superfamily.</text>
</comment>
<organism evidence="6 7">
    <name type="scientific">Pelotalea chapellei</name>
    <dbReference type="NCBI Taxonomy" id="44671"/>
    <lineage>
        <taxon>Bacteria</taxon>
        <taxon>Pseudomonadati</taxon>
        <taxon>Thermodesulfobacteriota</taxon>
        <taxon>Desulfuromonadia</taxon>
        <taxon>Geobacterales</taxon>
        <taxon>Geobacteraceae</taxon>
        <taxon>Pelotalea</taxon>
    </lineage>
</organism>
<evidence type="ECO:0000313" key="6">
    <source>
        <dbReference type="EMBL" id="MBT1070857.1"/>
    </source>
</evidence>
<comment type="caution">
    <text evidence="6">The sequence shown here is derived from an EMBL/GenBank/DDBJ whole genome shotgun (WGS) entry which is preliminary data.</text>
</comment>
<name>A0ABS5U5D2_9BACT</name>
<dbReference type="InterPro" id="IPR050683">
    <property type="entry name" value="Bact_Polysacc_Export_ATP-bd"/>
</dbReference>
<evidence type="ECO:0000256" key="1">
    <source>
        <dbReference type="ARBA" id="ARBA00005417"/>
    </source>
</evidence>
<dbReference type="RefSeq" id="WP_214296575.1">
    <property type="nucleotide sequence ID" value="NZ_JAHDYS010000003.1"/>
</dbReference>
<evidence type="ECO:0000256" key="3">
    <source>
        <dbReference type="ARBA" id="ARBA00022741"/>
    </source>
</evidence>
<dbReference type="InterPro" id="IPR003439">
    <property type="entry name" value="ABC_transporter-like_ATP-bd"/>
</dbReference>
<dbReference type="Proteomes" id="UP000784128">
    <property type="component" value="Unassembled WGS sequence"/>
</dbReference>
<dbReference type="Gene3D" id="2.70.50.60">
    <property type="entry name" value="abc- transporter (atp binding component) like domain"/>
    <property type="match status" value="1"/>
</dbReference>
<evidence type="ECO:0000256" key="4">
    <source>
        <dbReference type="ARBA" id="ARBA00022840"/>
    </source>
</evidence>
<dbReference type="InterPro" id="IPR027417">
    <property type="entry name" value="P-loop_NTPase"/>
</dbReference>
<dbReference type="InterPro" id="IPR015860">
    <property type="entry name" value="ABC_transpr_TagH-like"/>
</dbReference>
<dbReference type="Pfam" id="PF14524">
    <property type="entry name" value="Wzt_C"/>
    <property type="match status" value="1"/>
</dbReference>
<proteinExistence type="inferred from homology"/>
<gene>
    <name evidence="6" type="ORF">KJB30_03600</name>
</gene>
<protein>
    <submittedName>
        <fullName evidence="6">ABC transporter ATP-binding protein</fullName>
    </submittedName>
</protein>
<dbReference type="PROSITE" id="PS50893">
    <property type="entry name" value="ABC_TRANSPORTER_2"/>
    <property type="match status" value="1"/>
</dbReference>
<feature type="domain" description="ABC transporter" evidence="5">
    <location>
        <begin position="29"/>
        <end position="257"/>
    </location>
</feature>
<dbReference type="EMBL" id="JAHDYS010000003">
    <property type="protein sequence ID" value="MBT1070857.1"/>
    <property type="molecule type" value="Genomic_DNA"/>
</dbReference>
<evidence type="ECO:0000256" key="2">
    <source>
        <dbReference type="ARBA" id="ARBA00022448"/>
    </source>
</evidence>
<evidence type="ECO:0000259" key="5">
    <source>
        <dbReference type="PROSITE" id="PS50893"/>
    </source>
</evidence>
<dbReference type="GO" id="GO:0005524">
    <property type="term" value="F:ATP binding"/>
    <property type="evidence" value="ECO:0007669"/>
    <property type="project" value="UniProtKB-KW"/>
</dbReference>
<keyword evidence="7" id="KW-1185">Reference proteome</keyword>
<dbReference type="InterPro" id="IPR003593">
    <property type="entry name" value="AAA+_ATPase"/>
</dbReference>
<dbReference type="SUPFAM" id="SSF52540">
    <property type="entry name" value="P-loop containing nucleoside triphosphate hydrolases"/>
    <property type="match status" value="1"/>
</dbReference>
<keyword evidence="4 6" id="KW-0067">ATP-binding</keyword>
<dbReference type="Gene3D" id="3.40.50.300">
    <property type="entry name" value="P-loop containing nucleotide triphosphate hydrolases"/>
    <property type="match status" value="1"/>
</dbReference>
<dbReference type="InterPro" id="IPR029439">
    <property type="entry name" value="Wzt_C"/>
</dbReference>
<dbReference type="PANTHER" id="PTHR46743">
    <property type="entry name" value="TEICHOIC ACIDS EXPORT ATP-BINDING PROTEIN TAGH"/>
    <property type="match status" value="1"/>
</dbReference>
<evidence type="ECO:0000313" key="7">
    <source>
        <dbReference type="Proteomes" id="UP000784128"/>
    </source>
</evidence>
<dbReference type="PANTHER" id="PTHR46743:SF2">
    <property type="entry name" value="TEICHOIC ACIDS EXPORT ATP-BINDING PROTEIN TAGH"/>
    <property type="match status" value="1"/>
</dbReference>